<keyword evidence="10" id="KW-1185">Reference proteome</keyword>
<feature type="domain" description="Tudor" evidence="7">
    <location>
        <begin position="779"/>
        <end position="841"/>
    </location>
</feature>
<dbReference type="GO" id="GO:0006402">
    <property type="term" value="P:mRNA catabolic process"/>
    <property type="evidence" value="ECO:0007669"/>
    <property type="project" value="UniProtKB-UniRule"/>
</dbReference>
<feature type="domain" description="TNase-like" evidence="8">
    <location>
        <begin position="381"/>
        <end position="525"/>
    </location>
</feature>
<evidence type="ECO:0000256" key="1">
    <source>
        <dbReference type="ARBA" id="ARBA00004496"/>
    </source>
</evidence>
<dbReference type="SMART" id="SM00333">
    <property type="entry name" value="TUDOR"/>
    <property type="match status" value="1"/>
</dbReference>
<reference evidence="9" key="1">
    <citation type="submission" date="2015-04" db="UniProtKB">
        <authorList>
            <consortium name="EnsemblPlants"/>
        </authorList>
    </citation>
    <scope>IDENTIFICATION</scope>
</reference>
<dbReference type="Pfam" id="PF00565">
    <property type="entry name" value="SNase"/>
    <property type="match status" value="3"/>
</dbReference>
<dbReference type="PROSITE" id="PS50830">
    <property type="entry name" value="TNASE_3"/>
    <property type="match status" value="4"/>
</dbReference>
<dbReference type="GO" id="GO:0004518">
    <property type="term" value="F:nuclease activity"/>
    <property type="evidence" value="ECO:0007669"/>
    <property type="project" value="TreeGrafter"/>
</dbReference>
<feature type="compositionally biased region" description="Basic and acidic residues" evidence="6">
    <location>
        <begin position="422"/>
        <end position="433"/>
    </location>
</feature>
<dbReference type="FunFam" id="2.40.50.90:FF:000010">
    <property type="entry name" value="Ribonuclease"/>
    <property type="match status" value="1"/>
</dbReference>
<evidence type="ECO:0000259" key="8">
    <source>
        <dbReference type="PROSITE" id="PS50830"/>
    </source>
</evidence>
<accession>A0A0E0DDK0</accession>
<evidence type="ECO:0000259" key="7">
    <source>
        <dbReference type="PROSITE" id="PS50304"/>
    </source>
</evidence>
<sequence length="1001" mass="110369">MVTGGAVPAAAPVWKGKVKSVPSGDTVVIMDTSKAEEVIPPPEMSVTLSCIIAPSLARRGGMDEPFAWESREYLRRLLIGQDVRFRVEYTASPSGRKFGMVFFREKNVACMVVAAGLAKVKEQGQKGDISPYVAELLRLETIARDQGLGRWSKLPGALESSIRDLPPSTIGDGRSFDAKGFVAENKGKSLEAIVEHVRDGSTIRVHLIPSFLYVQVYVAGVQAPSMGRRATPPPNAQAGVGNGAANGEASASPAPMTAAQKLLASADIYSEVPPDRFGQEAKHFTETRVLNRGVRIVMEGTDNFNNIFGSVYYSDGDVVKDLALDLVQNGLAKYVEWSANVLDPQLKTKLRNADLQVKKEQLRIWTGFKPPVTNTKPIHNQKFTGKVIEVVNGYCLVIADDAEPYGSPSAERRVNLSSIRPPKFEKPSEENKSSEQFARTAKEFLRTRLIGKQVNVSMEYSRRINIADGQIAGPKTNSTDTRVLEYGSVFLPSSHADGETATSSDSNNNQLGINVAALLLSRGLADITRHRDYEDSRKHSAIVEYVFSGHRFKVTIPKETCTIAFALSGVRCPGRDEPYSDEAITMMRRRILQRNVEIEINTVDRTGTFLGSLWESNINVASVLLEAGLAKISSFAVDKMPDAQVLLKTEKIAKQKKLKVWENYEEVEVSNVSLYDNKETLKVIVTEVLGAGMFYVQALADEHVEFVRHQLASLDIKDDPAEALEVKELETSKEVATLTKDLPETLDAEDPSSDVAKDESVTSKDIDPLPDDSNTAPFTPMKGEMVLALFRCDNSWNRAMIIGECQGVEGPEFEVFYIDYGNQELVPHSCLRPINLSISSIPPLAKLCSLAFVKVPSLNDYLGQEAAMYLNSILDNGREFEAIVEERDAALGGKLQGQGTGEILGVTLLDSETDNSINAEMLERGYGQLERRRWDSRERRAAIKKLEEFQEVARKEQLGVWCPKNARKQGIDDNEYPVLARAPPPPKKGYDLIKFIASRSD</sequence>
<dbReference type="PANTHER" id="PTHR12302:SF10">
    <property type="entry name" value="RIBONUCLEASE"/>
    <property type="match status" value="1"/>
</dbReference>
<dbReference type="FunFam" id="2.40.50.90:FF:000018">
    <property type="entry name" value="Ribonuclease"/>
    <property type="match status" value="1"/>
</dbReference>
<evidence type="ECO:0000256" key="3">
    <source>
        <dbReference type="ARBA" id="ARBA00022553"/>
    </source>
</evidence>
<feature type="compositionally biased region" description="Basic and acidic residues" evidence="6">
    <location>
        <begin position="755"/>
        <end position="767"/>
    </location>
</feature>
<dbReference type="GO" id="GO:0031047">
    <property type="term" value="P:regulatory ncRNA-mediated gene silencing"/>
    <property type="evidence" value="ECO:0007669"/>
    <property type="project" value="UniProtKB-UniRule"/>
</dbReference>
<evidence type="ECO:0000256" key="6">
    <source>
        <dbReference type="SAM" id="MobiDB-lite"/>
    </source>
</evidence>
<evidence type="ECO:0000313" key="10">
    <source>
        <dbReference type="Proteomes" id="UP000008021"/>
    </source>
</evidence>
<evidence type="ECO:0000313" key="9">
    <source>
        <dbReference type="EnsemblPlants" id="OMERI04G09870.1"/>
    </source>
</evidence>
<dbReference type="Proteomes" id="UP000008021">
    <property type="component" value="Chromosome 4"/>
</dbReference>
<dbReference type="GO" id="GO:0003723">
    <property type="term" value="F:RNA binding"/>
    <property type="evidence" value="ECO:0007669"/>
    <property type="project" value="UniProtKB-UniRule"/>
</dbReference>
<dbReference type="STRING" id="40149.A0A0E0DDK0"/>
<feature type="domain" description="TNase-like" evidence="8">
    <location>
        <begin position="188"/>
        <end position="367"/>
    </location>
</feature>
<dbReference type="AlphaFoldDB" id="A0A0E0DDK0"/>
<feature type="region of interest" description="Disordered" evidence="6">
    <location>
        <begin position="406"/>
        <end position="436"/>
    </location>
</feature>
<evidence type="ECO:0000256" key="4">
    <source>
        <dbReference type="ARBA" id="ARBA00022737"/>
    </source>
</evidence>
<dbReference type="InterPro" id="IPR016685">
    <property type="entry name" value="Silence_cplx_Nase-comp_TudorSN"/>
</dbReference>
<dbReference type="eggNOG" id="KOG2039">
    <property type="taxonomic scope" value="Eukaryota"/>
</dbReference>
<dbReference type="FunFam" id="2.40.50.90:FF:000015">
    <property type="entry name" value="Ribonuclease"/>
    <property type="match status" value="1"/>
</dbReference>
<keyword evidence="4" id="KW-0677">Repeat</keyword>
<protein>
    <recommendedName>
        <fullName evidence="5">Ribonuclease</fullName>
    </recommendedName>
</protein>
<dbReference type="InterPro" id="IPR035437">
    <property type="entry name" value="SNase_OB-fold_sf"/>
</dbReference>
<feature type="domain" description="TNase-like" evidence="8">
    <location>
        <begin position="537"/>
        <end position="663"/>
    </location>
</feature>
<comment type="subcellular location">
    <subcellularLocation>
        <location evidence="1 5">Cytoplasm</location>
    </subcellularLocation>
</comment>
<dbReference type="Gene3D" id="2.40.50.90">
    <property type="match status" value="5"/>
</dbReference>
<dbReference type="Pfam" id="PF00567">
    <property type="entry name" value="TUDOR"/>
    <property type="match status" value="1"/>
</dbReference>
<feature type="domain" description="TNase-like" evidence="8">
    <location>
        <begin position="12"/>
        <end position="153"/>
    </location>
</feature>
<dbReference type="PROSITE" id="PS50304">
    <property type="entry name" value="TUDOR"/>
    <property type="match status" value="1"/>
</dbReference>
<dbReference type="HOGENOM" id="CLU_005966_1_0_1"/>
<keyword evidence="3" id="KW-0597">Phosphoprotein</keyword>
<dbReference type="InterPro" id="IPR002999">
    <property type="entry name" value="Tudor"/>
</dbReference>
<dbReference type="Gene3D" id="2.30.30.140">
    <property type="match status" value="1"/>
</dbReference>
<proteinExistence type="predicted"/>
<evidence type="ECO:0000256" key="2">
    <source>
        <dbReference type="ARBA" id="ARBA00022490"/>
    </source>
</evidence>
<dbReference type="SMART" id="SM00318">
    <property type="entry name" value="SNc"/>
    <property type="match status" value="3"/>
</dbReference>
<dbReference type="PIRSF" id="PIRSF017179">
    <property type="entry name" value="RISC-Tudor-SN"/>
    <property type="match status" value="1"/>
</dbReference>
<feature type="region of interest" description="Disordered" evidence="6">
    <location>
        <begin position="227"/>
        <end position="252"/>
    </location>
</feature>
<reference evidence="9" key="2">
    <citation type="submission" date="2018-05" db="EMBL/GenBank/DDBJ databases">
        <title>OmerRS3 (Oryza meridionalis Reference Sequence Version 3).</title>
        <authorList>
            <person name="Zhang J."/>
            <person name="Kudrna D."/>
            <person name="Lee S."/>
            <person name="Talag J."/>
            <person name="Welchert J."/>
            <person name="Wing R.A."/>
        </authorList>
    </citation>
    <scope>NUCLEOTIDE SEQUENCE [LARGE SCALE GENOMIC DNA]</scope>
    <source>
        <strain evidence="9">cv. OR44</strain>
    </source>
</reference>
<dbReference type="GO" id="GO:0005634">
    <property type="term" value="C:nucleus"/>
    <property type="evidence" value="ECO:0007669"/>
    <property type="project" value="TreeGrafter"/>
</dbReference>
<dbReference type="InterPro" id="IPR016071">
    <property type="entry name" value="Staphylococal_nuclease_OB-fold"/>
</dbReference>
<dbReference type="EnsemblPlants" id="OMERI04G09870.1">
    <property type="protein sequence ID" value="OMERI04G09870.1"/>
    <property type="gene ID" value="OMERI04G09870"/>
</dbReference>
<dbReference type="PANTHER" id="PTHR12302">
    <property type="entry name" value="EBNA2 BINDING PROTEIN P100"/>
    <property type="match status" value="1"/>
</dbReference>
<dbReference type="FunFam" id="2.30.30.140:FF:000018">
    <property type="entry name" value="Serine/threonine-protein kinase 31"/>
    <property type="match status" value="1"/>
</dbReference>
<name>A0A0E0DDK0_9ORYZ</name>
<dbReference type="SUPFAM" id="SSF63748">
    <property type="entry name" value="Tudor/PWWP/MBT"/>
    <property type="match status" value="1"/>
</dbReference>
<feature type="region of interest" description="Disordered" evidence="6">
    <location>
        <begin position="738"/>
        <end position="777"/>
    </location>
</feature>
<dbReference type="GO" id="GO:0005829">
    <property type="term" value="C:cytosol"/>
    <property type="evidence" value="ECO:0007669"/>
    <property type="project" value="UniProtKB-UniRule"/>
</dbReference>
<organism evidence="9">
    <name type="scientific">Oryza meridionalis</name>
    <dbReference type="NCBI Taxonomy" id="40149"/>
    <lineage>
        <taxon>Eukaryota</taxon>
        <taxon>Viridiplantae</taxon>
        <taxon>Streptophyta</taxon>
        <taxon>Embryophyta</taxon>
        <taxon>Tracheophyta</taxon>
        <taxon>Spermatophyta</taxon>
        <taxon>Magnoliopsida</taxon>
        <taxon>Liliopsida</taxon>
        <taxon>Poales</taxon>
        <taxon>Poaceae</taxon>
        <taxon>BOP clade</taxon>
        <taxon>Oryzoideae</taxon>
        <taxon>Oryzeae</taxon>
        <taxon>Oryzinae</taxon>
        <taxon>Oryza</taxon>
    </lineage>
</organism>
<dbReference type="Gramene" id="OMERI04G09870.1">
    <property type="protein sequence ID" value="OMERI04G09870.1"/>
    <property type="gene ID" value="OMERI04G09870"/>
</dbReference>
<dbReference type="SUPFAM" id="SSF50199">
    <property type="entry name" value="Staphylococcal nuclease"/>
    <property type="match status" value="5"/>
</dbReference>
<keyword evidence="2 5" id="KW-0963">Cytoplasm</keyword>
<feature type="compositionally biased region" description="Low complexity" evidence="6">
    <location>
        <begin position="236"/>
        <end position="252"/>
    </location>
</feature>
<evidence type="ECO:0000256" key="5">
    <source>
        <dbReference type="PIRNR" id="PIRNR017179"/>
    </source>
</evidence>
<comment type="function">
    <text evidence="5">Cytoprotective ribonuclease (RNase) required for resistance to abiotic stresses, acting as a positive regulator of mRNA decapping during stress.</text>
</comment>
<dbReference type="GO" id="GO:0031332">
    <property type="term" value="C:RNAi effector complex"/>
    <property type="evidence" value="ECO:0007669"/>
    <property type="project" value="InterPro"/>
</dbReference>